<evidence type="ECO:0000259" key="3">
    <source>
        <dbReference type="Pfam" id="PF00144"/>
    </source>
</evidence>
<dbReference type="InterPro" id="IPR001466">
    <property type="entry name" value="Beta-lactam-related"/>
</dbReference>
<feature type="chain" id="PRO_5046561720" description="Beta-lactamase-related domain-containing protein" evidence="2">
    <location>
        <begin position="24"/>
        <end position="635"/>
    </location>
</feature>
<evidence type="ECO:0000313" key="5">
    <source>
        <dbReference type="Proteomes" id="UP000186058"/>
    </source>
</evidence>
<feature type="signal peptide" evidence="2">
    <location>
        <begin position="1"/>
        <end position="23"/>
    </location>
</feature>
<feature type="transmembrane region" description="Helical" evidence="1">
    <location>
        <begin position="537"/>
        <end position="556"/>
    </location>
</feature>
<comment type="caution">
    <text evidence="4">The sequence shown here is derived from an EMBL/GenBank/DDBJ whole genome shotgun (WGS) entry which is preliminary data.</text>
</comment>
<dbReference type="RefSeq" id="WP_167374751.1">
    <property type="nucleotide sequence ID" value="NZ_LVWI01000081.1"/>
</dbReference>
<keyword evidence="1" id="KW-0472">Membrane</keyword>
<dbReference type="SUPFAM" id="SSF56601">
    <property type="entry name" value="beta-lactamase/transpeptidase-like"/>
    <property type="match status" value="1"/>
</dbReference>
<dbReference type="Gene3D" id="3.40.710.10">
    <property type="entry name" value="DD-peptidase/beta-lactamase superfamily"/>
    <property type="match status" value="1"/>
</dbReference>
<keyword evidence="1" id="KW-1133">Transmembrane helix</keyword>
<gene>
    <name evidence="4" type="ORF">A3844_26450</name>
</gene>
<dbReference type="InterPro" id="IPR012338">
    <property type="entry name" value="Beta-lactam/transpept-like"/>
</dbReference>
<evidence type="ECO:0000256" key="2">
    <source>
        <dbReference type="SAM" id="SignalP"/>
    </source>
</evidence>
<evidence type="ECO:0000256" key="1">
    <source>
        <dbReference type="SAM" id="Phobius"/>
    </source>
</evidence>
<feature type="domain" description="Beta-lactamase-related" evidence="3">
    <location>
        <begin position="46"/>
        <end position="365"/>
    </location>
</feature>
<dbReference type="PANTHER" id="PTHR46825">
    <property type="entry name" value="D-ALANYL-D-ALANINE-CARBOXYPEPTIDASE/ENDOPEPTIDASE AMPH"/>
    <property type="match status" value="1"/>
</dbReference>
<sequence>MNLKSVVSISVMVWMSIFGGVSAAQAASGDDAMTQERLEATLTPLLSGIMKADHIPGTAVVVTKDNRIVFSKGYGYADMEKQIPVNPAQTVMRIGSLTKSITAAAVMQLQEQGKLSMDKNINTYLTSFKVPLYKNHPITLHQLLTHTAGLDEAIYHLAAQSPDKVIPAGSFLRQYLDKQPPVREPGTEYAYSNAGVGLASFLIEQVTGGTLETYMKHSLFDPLQMPSASLLHQENDRNMAKSYQYQKGKYQEIPYSYLNLPGAGALSVIPDEWAHYMMALLNEGGYREQHILKRTSINEMQARQFTEHPDVEGVGYGLFRNRLKSGLLSLSHTGDIDGYSAKMELIPKYRLGIFVVSNAVSSGKPLRDQVTDAIVRLLPEEQKQAAPIVSTPSPDLEQYVRTYTIGLGPQHGWGKWFRWLGGRNFEVQSTGKSLLVNGVFPEGSGSEQTKTYIPAGTGLFRDKDSGDFIWFHRQHGPWKLTFIQGVTIKEEPPFVQQPSTLLAVYAGVGLLWIFITIIALARSLLRLMLRKRPHGPGHVGCIAAVFSVFLIGQFLYGNSQVMTFGYPAWYAWGFSSLPFLASAAAIALVVRTASLHRSNPAQHRLVMYGRYLLALLSFGYTFFLFYWNMLSIHFS</sequence>
<organism evidence="4 5">
    <name type="scientific">Paenibacillus helianthi</name>
    <dbReference type="NCBI Taxonomy" id="1349432"/>
    <lineage>
        <taxon>Bacteria</taxon>
        <taxon>Bacillati</taxon>
        <taxon>Bacillota</taxon>
        <taxon>Bacilli</taxon>
        <taxon>Bacillales</taxon>
        <taxon>Paenibacillaceae</taxon>
        <taxon>Paenibacillus</taxon>
    </lineage>
</organism>
<protein>
    <recommendedName>
        <fullName evidence="3">Beta-lactamase-related domain-containing protein</fullName>
    </recommendedName>
</protein>
<keyword evidence="5" id="KW-1185">Reference proteome</keyword>
<evidence type="ECO:0000313" key="4">
    <source>
        <dbReference type="EMBL" id="OKP80637.1"/>
    </source>
</evidence>
<feature type="transmembrane region" description="Helical" evidence="1">
    <location>
        <begin position="611"/>
        <end position="629"/>
    </location>
</feature>
<proteinExistence type="predicted"/>
<dbReference type="Pfam" id="PF00144">
    <property type="entry name" value="Beta-lactamase"/>
    <property type="match status" value="1"/>
</dbReference>
<accession>A0ABX3EGI5</accession>
<feature type="transmembrane region" description="Helical" evidence="1">
    <location>
        <begin position="568"/>
        <end position="590"/>
    </location>
</feature>
<feature type="transmembrane region" description="Helical" evidence="1">
    <location>
        <begin position="502"/>
        <end position="525"/>
    </location>
</feature>
<reference evidence="4 5" key="1">
    <citation type="submission" date="2016-03" db="EMBL/GenBank/DDBJ databases">
        <authorList>
            <person name="Sant'Anna F.H."/>
            <person name="Ambrosini A."/>
            <person name="Souza R."/>
            <person name="Bach E."/>
            <person name="Fernandes G."/>
            <person name="Balsanelli E."/>
            <person name="Baura V.A."/>
            <person name="Souza E.M."/>
            <person name="Passaglia L."/>
        </authorList>
    </citation>
    <scope>NUCLEOTIDE SEQUENCE [LARGE SCALE GENOMIC DNA]</scope>
    <source>
        <strain evidence="4 5">P26E</strain>
    </source>
</reference>
<dbReference type="Proteomes" id="UP000186058">
    <property type="component" value="Unassembled WGS sequence"/>
</dbReference>
<keyword evidence="2" id="KW-0732">Signal</keyword>
<dbReference type="PANTHER" id="PTHR46825:SF9">
    <property type="entry name" value="BETA-LACTAMASE-RELATED DOMAIN-CONTAINING PROTEIN"/>
    <property type="match status" value="1"/>
</dbReference>
<keyword evidence="1" id="KW-0812">Transmembrane</keyword>
<dbReference type="InterPro" id="IPR050491">
    <property type="entry name" value="AmpC-like"/>
</dbReference>
<dbReference type="EMBL" id="LVWI01000081">
    <property type="protein sequence ID" value="OKP80637.1"/>
    <property type="molecule type" value="Genomic_DNA"/>
</dbReference>
<name>A0ABX3EGI5_9BACL</name>